<evidence type="ECO:0000313" key="1">
    <source>
        <dbReference type="EMBL" id="JAI52503.1"/>
    </source>
</evidence>
<name>A0A0P4VN68_9HEMI</name>
<sequence length="79" mass="9068">EILETATNFVDEVIKEAEEIARKKQGLASEQEQEESSGLAAIIKRGTRWQNRARGIVTRFVGFWRDIFGSRRRNNCKGD</sequence>
<accession>A0A0P4VN68</accession>
<protein>
    <submittedName>
        <fullName evidence="1">Uncharacterized protein</fullName>
    </submittedName>
</protein>
<reference evidence="1" key="1">
    <citation type="journal article" date="2016" name="PLoS Negl. Trop. Dis.">
        <title>A Deep Insight into the Sialome of Rhodnius neglectus, a Vector of Chagas Disease.</title>
        <authorList>
            <person name="Santiago P.B."/>
            <person name="Assumpcao T.C."/>
            <person name="Araujo C.N."/>
            <person name="Bastos I.M."/>
            <person name="Neves D."/>
            <person name="Silva I.G."/>
            <person name="Charneau S."/>
            <person name="Queiroz R.M."/>
            <person name="Raiol T."/>
            <person name="Oliveira J.V."/>
            <person name="Sousa M.V."/>
            <person name="Calvo E."/>
            <person name="Ribeiro J.M."/>
            <person name="Santana J.M."/>
        </authorList>
    </citation>
    <scope>NUCLEOTIDE SEQUENCE</scope>
    <source>
        <tissue evidence="1">Salivary glands</tissue>
    </source>
</reference>
<proteinExistence type="evidence at transcript level"/>
<dbReference type="AlphaFoldDB" id="A0A0P4VN68"/>
<organism evidence="1">
    <name type="scientific">Rhodnius neglectus</name>
    <dbReference type="NCBI Taxonomy" id="72488"/>
    <lineage>
        <taxon>Eukaryota</taxon>
        <taxon>Metazoa</taxon>
        <taxon>Ecdysozoa</taxon>
        <taxon>Arthropoda</taxon>
        <taxon>Hexapoda</taxon>
        <taxon>Insecta</taxon>
        <taxon>Pterygota</taxon>
        <taxon>Neoptera</taxon>
        <taxon>Paraneoptera</taxon>
        <taxon>Hemiptera</taxon>
        <taxon>Heteroptera</taxon>
        <taxon>Panheteroptera</taxon>
        <taxon>Cimicomorpha</taxon>
        <taxon>Reduviidae</taxon>
        <taxon>Triatominae</taxon>
        <taxon>Rhodnius</taxon>
    </lineage>
</organism>
<dbReference type="EMBL" id="GDKW01004092">
    <property type="protein sequence ID" value="JAI52503.1"/>
    <property type="molecule type" value="mRNA"/>
</dbReference>
<feature type="non-terminal residue" evidence="1">
    <location>
        <position position="1"/>
    </location>
</feature>